<sequence length="219" mass="24351">MVATATGSRPAAPSAGPFRVSDSIFLTVIEATDEEELYRILNINDTIANGLHSAKMVFPFPRDGATYFIQRQVSQRINKGIVHNWAIRPSIDGPMIGLVHLDDFDHGDVLGPCFRDEEAGTTDSSNILRCGAFGYWLSPEWAGKGIMTNVIRYSLQHITRSLFGFERVHAEAWLDNTASIRVMEKAGMCPARGVPCFVEKFNATKEIAHFIYDVEETNP</sequence>
<evidence type="ECO:0000256" key="3">
    <source>
        <dbReference type="ARBA" id="ARBA00038502"/>
    </source>
</evidence>
<comment type="caution">
    <text evidence="5">The sequence shown here is derived from an EMBL/GenBank/DDBJ whole genome shotgun (WGS) entry which is preliminary data.</text>
</comment>
<dbReference type="InterPro" id="IPR016181">
    <property type="entry name" value="Acyl_CoA_acyltransferase"/>
</dbReference>
<reference evidence="5" key="2">
    <citation type="journal article" date="2022" name="Microbiol. Resour. Announc.">
        <title>Whole-Genome Sequence of Entomortierella parvispora E1425, a Mucoromycotan Fungus Associated with Burkholderiaceae-Related Endosymbiotic Bacteria.</title>
        <authorList>
            <person name="Herlambang A."/>
            <person name="Guo Y."/>
            <person name="Takashima Y."/>
            <person name="Narisawa K."/>
            <person name="Ohta H."/>
            <person name="Nishizawa T."/>
        </authorList>
    </citation>
    <scope>NUCLEOTIDE SEQUENCE</scope>
    <source>
        <strain evidence="5">E1425</strain>
    </source>
</reference>
<dbReference type="InterPro" id="IPR000182">
    <property type="entry name" value="GNAT_dom"/>
</dbReference>
<protein>
    <recommendedName>
        <fullName evidence="4">N-acetyltransferase domain-containing protein</fullName>
    </recommendedName>
</protein>
<dbReference type="AlphaFoldDB" id="A0A9P3H530"/>
<keyword evidence="2" id="KW-0012">Acyltransferase</keyword>
<feature type="domain" description="N-acetyltransferase" evidence="4">
    <location>
        <begin position="28"/>
        <end position="188"/>
    </location>
</feature>
<reference evidence="5" key="1">
    <citation type="submission" date="2021-11" db="EMBL/GenBank/DDBJ databases">
        <authorList>
            <person name="Herlambang A."/>
            <person name="Guo Y."/>
            <person name="Takashima Y."/>
            <person name="Nishizawa T."/>
        </authorList>
    </citation>
    <scope>NUCLEOTIDE SEQUENCE</scope>
    <source>
        <strain evidence="5">E1425</strain>
    </source>
</reference>
<dbReference type="Proteomes" id="UP000827284">
    <property type="component" value="Unassembled WGS sequence"/>
</dbReference>
<accession>A0A9P3H530</accession>
<dbReference type="Gene3D" id="3.40.630.30">
    <property type="match status" value="1"/>
</dbReference>
<evidence type="ECO:0000259" key="4">
    <source>
        <dbReference type="Pfam" id="PF13302"/>
    </source>
</evidence>
<proteinExistence type="inferred from homology"/>
<organism evidence="5 6">
    <name type="scientific">Entomortierella parvispora</name>
    <dbReference type="NCBI Taxonomy" id="205924"/>
    <lineage>
        <taxon>Eukaryota</taxon>
        <taxon>Fungi</taxon>
        <taxon>Fungi incertae sedis</taxon>
        <taxon>Mucoromycota</taxon>
        <taxon>Mortierellomycotina</taxon>
        <taxon>Mortierellomycetes</taxon>
        <taxon>Mortierellales</taxon>
        <taxon>Mortierellaceae</taxon>
        <taxon>Entomortierella</taxon>
    </lineage>
</organism>
<evidence type="ECO:0000256" key="1">
    <source>
        <dbReference type="ARBA" id="ARBA00022679"/>
    </source>
</evidence>
<keyword evidence="1" id="KW-0808">Transferase</keyword>
<evidence type="ECO:0000256" key="2">
    <source>
        <dbReference type="ARBA" id="ARBA00023315"/>
    </source>
</evidence>
<dbReference type="GO" id="GO:0016747">
    <property type="term" value="F:acyltransferase activity, transferring groups other than amino-acyl groups"/>
    <property type="evidence" value="ECO:0007669"/>
    <property type="project" value="InterPro"/>
</dbReference>
<gene>
    <name evidence="5" type="ORF">EMPS_02624</name>
</gene>
<dbReference type="OrthoDB" id="630895at2759"/>
<evidence type="ECO:0000313" key="6">
    <source>
        <dbReference type="Proteomes" id="UP000827284"/>
    </source>
</evidence>
<evidence type="ECO:0000313" key="5">
    <source>
        <dbReference type="EMBL" id="GJJ70275.1"/>
    </source>
</evidence>
<dbReference type="Pfam" id="PF13302">
    <property type="entry name" value="Acetyltransf_3"/>
    <property type="match status" value="1"/>
</dbReference>
<name>A0A9P3H530_9FUNG</name>
<dbReference type="SUPFAM" id="SSF55729">
    <property type="entry name" value="Acyl-CoA N-acyltransferases (Nat)"/>
    <property type="match status" value="1"/>
</dbReference>
<dbReference type="PANTHER" id="PTHR43792:SF8">
    <property type="entry name" value="[RIBOSOMAL PROTEIN US5]-ALANINE N-ACETYLTRANSFERASE"/>
    <property type="match status" value="1"/>
</dbReference>
<dbReference type="PANTHER" id="PTHR43792">
    <property type="entry name" value="GNAT FAMILY, PUTATIVE (AFU_ORTHOLOGUE AFUA_3G00765)-RELATED-RELATED"/>
    <property type="match status" value="1"/>
</dbReference>
<dbReference type="InterPro" id="IPR051531">
    <property type="entry name" value="N-acetyltransferase"/>
</dbReference>
<comment type="similarity">
    <text evidence="3">Belongs to the acetyltransferase family. RimJ subfamily.</text>
</comment>
<keyword evidence="6" id="KW-1185">Reference proteome</keyword>
<dbReference type="EMBL" id="BQFW01000004">
    <property type="protein sequence ID" value="GJJ70275.1"/>
    <property type="molecule type" value="Genomic_DNA"/>
</dbReference>